<evidence type="ECO:0000313" key="2">
    <source>
        <dbReference type="EMBL" id="KAJ9564862.1"/>
    </source>
</evidence>
<comment type="caution">
    <text evidence="2">The sequence shown here is derived from an EMBL/GenBank/DDBJ whole genome shotgun (WGS) entry which is preliminary data.</text>
</comment>
<dbReference type="GO" id="GO:0005886">
    <property type="term" value="C:plasma membrane"/>
    <property type="evidence" value="ECO:0007669"/>
    <property type="project" value="TreeGrafter"/>
</dbReference>
<dbReference type="InterPro" id="IPR001245">
    <property type="entry name" value="Ser-Thr/Tyr_kinase_cat_dom"/>
</dbReference>
<proteinExistence type="predicted"/>
<dbReference type="SMART" id="SM00219">
    <property type="entry name" value="TyrKc"/>
    <property type="match status" value="1"/>
</dbReference>
<dbReference type="GO" id="GO:0009506">
    <property type="term" value="C:plasmodesma"/>
    <property type="evidence" value="ECO:0007669"/>
    <property type="project" value="TreeGrafter"/>
</dbReference>
<dbReference type="Gene3D" id="1.10.510.10">
    <property type="entry name" value="Transferase(Phosphotransferase) domain 1"/>
    <property type="match status" value="2"/>
</dbReference>
<dbReference type="PROSITE" id="PS50011">
    <property type="entry name" value="PROTEIN_KINASE_DOM"/>
    <property type="match status" value="1"/>
</dbReference>
<evidence type="ECO:0000313" key="3">
    <source>
        <dbReference type="Proteomes" id="UP001172457"/>
    </source>
</evidence>
<dbReference type="InterPro" id="IPR045272">
    <property type="entry name" value="ANXUR1/2-like"/>
</dbReference>
<dbReference type="AlphaFoldDB" id="A0AA38WL42"/>
<sequence>MNPSFRSRHPHQDPWIPLTDILIATDDFAHQNLIEQGAYKDVYKGELSWSGKLISVVVHRLYCSHEDDLLYTIYRFRALNHKNIVSIVGVCVEKDYEIIIVSEHAVNGSLDKYLGNPILLTWMQRLRTCVGVAHALRHIMDDSFPRYVVYGNMMKSSKIILDKDWEAKVLAIPAANSGYIGVNDCYSLGRLLFEVLCDTKKMIGDGDGKHLVTNVKRHYLVGSLENIIDPNLWTQMHPHSLVVFSKTAYSCLTEPQYDIDAVVRNLEEALKHQLKREDTGGTGQDSPVLCLARPSLGLSRTH</sequence>
<reference evidence="2" key="1">
    <citation type="submission" date="2023-03" db="EMBL/GenBank/DDBJ databases">
        <title>Chromosome-scale reference genome and RAD-based genetic map of yellow starthistle (Centaurea solstitialis) reveal putative structural variation and QTLs associated with invader traits.</title>
        <authorList>
            <person name="Reatini B."/>
            <person name="Cang F.A."/>
            <person name="Jiang Q."/>
            <person name="Mckibben M.T.W."/>
            <person name="Barker M.S."/>
            <person name="Rieseberg L.H."/>
            <person name="Dlugosch K.M."/>
        </authorList>
    </citation>
    <scope>NUCLEOTIDE SEQUENCE</scope>
    <source>
        <strain evidence="2">CAN-66</strain>
        <tissue evidence="2">Leaf</tissue>
    </source>
</reference>
<organism evidence="2 3">
    <name type="scientific">Centaurea solstitialis</name>
    <name type="common">yellow star-thistle</name>
    <dbReference type="NCBI Taxonomy" id="347529"/>
    <lineage>
        <taxon>Eukaryota</taxon>
        <taxon>Viridiplantae</taxon>
        <taxon>Streptophyta</taxon>
        <taxon>Embryophyta</taxon>
        <taxon>Tracheophyta</taxon>
        <taxon>Spermatophyta</taxon>
        <taxon>Magnoliopsida</taxon>
        <taxon>eudicotyledons</taxon>
        <taxon>Gunneridae</taxon>
        <taxon>Pentapetalae</taxon>
        <taxon>asterids</taxon>
        <taxon>campanulids</taxon>
        <taxon>Asterales</taxon>
        <taxon>Asteraceae</taxon>
        <taxon>Carduoideae</taxon>
        <taxon>Cardueae</taxon>
        <taxon>Centaureinae</taxon>
        <taxon>Centaurea</taxon>
    </lineage>
</organism>
<feature type="domain" description="Protein kinase" evidence="1">
    <location>
        <begin position="28"/>
        <end position="302"/>
    </location>
</feature>
<dbReference type="InterPro" id="IPR000719">
    <property type="entry name" value="Prot_kinase_dom"/>
</dbReference>
<protein>
    <recommendedName>
        <fullName evidence="1">Protein kinase domain-containing protein</fullName>
    </recommendedName>
</protein>
<gene>
    <name evidence="2" type="ORF">OSB04_000828</name>
</gene>
<dbReference type="EMBL" id="JARYMX010000001">
    <property type="protein sequence ID" value="KAJ9564862.1"/>
    <property type="molecule type" value="Genomic_DNA"/>
</dbReference>
<dbReference type="Proteomes" id="UP001172457">
    <property type="component" value="Chromosome 1"/>
</dbReference>
<keyword evidence="3" id="KW-1185">Reference proteome</keyword>
<dbReference type="InterPro" id="IPR011009">
    <property type="entry name" value="Kinase-like_dom_sf"/>
</dbReference>
<dbReference type="PANTHER" id="PTHR27003">
    <property type="entry name" value="OS07G0166700 PROTEIN"/>
    <property type="match status" value="1"/>
</dbReference>
<dbReference type="GO" id="GO:0005524">
    <property type="term" value="F:ATP binding"/>
    <property type="evidence" value="ECO:0007669"/>
    <property type="project" value="InterPro"/>
</dbReference>
<accession>A0AA38WL42</accession>
<dbReference type="PANTHER" id="PTHR27003:SF383">
    <property type="entry name" value="TYROSINE-PROTEIN KINASE, NON-RECEPTOR JAK_TYK2-RELATED"/>
    <property type="match status" value="1"/>
</dbReference>
<dbReference type="InterPro" id="IPR020635">
    <property type="entry name" value="Tyr_kinase_cat_dom"/>
</dbReference>
<name>A0AA38WL42_9ASTR</name>
<dbReference type="Pfam" id="PF07714">
    <property type="entry name" value="PK_Tyr_Ser-Thr"/>
    <property type="match status" value="1"/>
</dbReference>
<dbReference type="GO" id="GO:0004714">
    <property type="term" value="F:transmembrane receptor protein tyrosine kinase activity"/>
    <property type="evidence" value="ECO:0007669"/>
    <property type="project" value="InterPro"/>
</dbReference>
<dbReference type="SUPFAM" id="SSF56112">
    <property type="entry name" value="Protein kinase-like (PK-like)"/>
    <property type="match status" value="1"/>
</dbReference>
<evidence type="ECO:0000259" key="1">
    <source>
        <dbReference type="PROSITE" id="PS50011"/>
    </source>
</evidence>